<keyword evidence="4" id="KW-1185">Reference proteome</keyword>
<dbReference type="RefSeq" id="XP_007409078.1">
    <property type="nucleotide sequence ID" value="XM_007409016.1"/>
</dbReference>
<evidence type="ECO:0000313" key="4">
    <source>
        <dbReference type="Proteomes" id="UP000001072"/>
    </source>
</evidence>
<dbReference type="AlphaFoldDB" id="F4RIZ1"/>
<protein>
    <submittedName>
        <fullName evidence="3">Uncharacterized protein</fullName>
    </submittedName>
</protein>
<dbReference type="OrthoDB" id="3246235at2759"/>
<organism evidence="4">
    <name type="scientific">Melampsora larici-populina (strain 98AG31 / pathotype 3-4-7)</name>
    <name type="common">Poplar leaf rust fungus</name>
    <dbReference type="NCBI Taxonomy" id="747676"/>
    <lineage>
        <taxon>Eukaryota</taxon>
        <taxon>Fungi</taxon>
        <taxon>Dikarya</taxon>
        <taxon>Basidiomycota</taxon>
        <taxon>Pucciniomycotina</taxon>
        <taxon>Pucciniomycetes</taxon>
        <taxon>Pucciniales</taxon>
        <taxon>Melampsoraceae</taxon>
        <taxon>Melampsora</taxon>
    </lineage>
</organism>
<dbReference type="KEGG" id="mlr:MELLADRAFT_85510"/>
<name>F4RIZ1_MELLP</name>
<dbReference type="VEuPathDB" id="FungiDB:MELLADRAFT_85510"/>
<evidence type="ECO:0000256" key="1">
    <source>
        <dbReference type="SAM" id="MobiDB-lite"/>
    </source>
</evidence>
<keyword evidence="2" id="KW-0812">Transmembrane</keyword>
<sequence>MPKIKIHNRTSLNLNLSLSHLVPIHFQNNLKPQETWEIKVGSVCRFTFECRQDEFNNRFSTIKSAQTIGLITITGATIGLVAIPLTVLGLAPIVGPSTVLAHLATNSFIVSAATPQVLGLTSWLASTFAKKTVYTLATERGIKEDELEETLKISSMVIDSIKYLTLSKSLIDLNQFGKVKNQKDKMVLKNKEFGVMGIMSCGTGDFLEVGCNWLKNKLEGDENGWIENMNYRMIEERNEENPNPNPNQDESESEFEESWTLIEKTKPDSPMPSSETFFKYGLVRGVYIGFGDDYEFEWREKISDDGNGKGKGNLYGFELWDLKSGSVLG</sequence>
<evidence type="ECO:0000313" key="3">
    <source>
        <dbReference type="EMBL" id="EGG07746.1"/>
    </source>
</evidence>
<feature type="transmembrane region" description="Helical" evidence="2">
    <location>
        <begin position="68"/>
        <end position="91"/>
    </location>
</feature>
<dbReference type="InParanoid" id="F4RIZ1"/>
<dbReference type="HOGENOM" id="CLU_844886_0_0_1"/>
<evidence type="ECO:0000256" key="2">
    <source>
        <dbReference type="SAM" id="Phobius"/>
    </source>
</evidence>
<keyword evidence="2" id="KW-1133">Transmembrane helix</keyword>
<dbReference type="EMBL" id="GL883103">
    <property type="protein sequence ID" value="EGG07746.1"/>
    <property type="molecule type" value="Genomic_DNA"/>
</dbReference>
<dbReference type="Proteomes" id="UP000001072">
    <property type="component" value="Unassembled WGS sequence"/>
</dbReference>
<gene>
    <name evidence="3" type="ORF">MELLADRAFT_85510</name>
</gene>
<feature type="region of interest" description="Disordered" evidence="1">
    <location>
        <begin position="237"/>
        <end position="258"/>
    </location>
</feature>
<keyword evidence="2" id="KW-0472">Membrane</keyword>
<dbReference type="GeneID" id="18933866"/>
<reference evidence="4" key="1">
    <citation type="journal article" date="2011" name="Proc. Natl. Acad. Sci. U.S.A.">
        <title>Obligate biotrophy features unraveled by the genomic analysis of rust fungi.</title>
        <authorList>
            <person name="Duplessis S."/>
            <person name="Cuomo C.A."/>
            <person name="Lin Y.-C."/>
            <person name="Aerts A."/>
            <person name="Tisserant E."/>
            <person name="Veneault-Fourrey C."/>
            <person name="Joly D.L."/>
            <person name="Hacquard S."/>
            <person name="Amselem J."/>
            <person name="Cantarel B.L."/>
            <person name="Chiu R."/>
            <person name="Coutinho P.M."/>
            <person name="Feau N."/>
            <person name="Field M."/>
            <person name="Frey P."/>
            <person name="Gelhaye E."/>
            <person name="Goldberg J."/>
            <person name="Grabherr M.G."/>
            <person name="Kodira C.D."/>
            <person name="Kohler A."/>
            <person name="Kuees U."/>
            <person name="Lindquist E.A."/>
            <person name="Lucas S.M."/>
            <person name="Mago R."/>
            <person name="Mauceli E."/>
            <person name="Morin E."/>
            <person name="Murat C."/>
            <person name="Pangilinan J.L."/>
            <person name="Park R."/>
            <person name="Pearson M."/>
            <person name="Quesneville H."/>
            <person name="Rouhier N."/>
            <person name="Sakthikumar S."/>
            <person name="Salamov A.A."/>
            <person name="Schmutz J."/>
            <person name="Selles B."/>
            <person name="Shapiro H."/>
            <person name="Tanguay P."/>
            <person name="Tuskan G.A."/>
            <person name="Henrissat B."/>
            <person name="Van de Peer Y."/>
            <person name="Rouze P."/>
            <person name="Ellis J.G."/>
            <person name="Dodds P.N."/>
            <person name="Schein J.E."/>
            <person name="Zhong S."/>
            <person name="Hamelin R.C."/>
            <person name="Grigoriev I.V."/>
            <person name="Szabo L.J."/>
            <person name="Martin F."/>
        </authorList>
    </citation>
    <scope>NUCLEOTIDE SEQUENCE [LARGE SCALE GENOMIC DNA]</scope>
    <source>
        <strain evidence="4">98AG31 / pathotype 3-4-7</strain>
    </source>
</reference>
<accession>F4RIZ1</accession>
<proteinExistence type="predicted"/>